<protein>
    <recommendedName>
        <fullName evidence="5">Alpha/beta hydrolase</fullName>
    </recommendedName>
</protein>
<accession>A0ABQ4MDQ8</accession>
<dbReference type="EMBL" id="BOSL01000009">
    <property type="protein sequence ID" value="GIP54069.1"/>
    <property type="molecule type" value="Genomic_DNA"/>
</dbReference>
<evidence type="ECO:0000256" key="2">
    <source>
        <dbReference type="SAM" id="Phobius"/>
    </source>
</evidence>
<feature type="transmembrane region" description="Helical" evidence="2">
    <location>
        <begin position="124"/>
        <end position="148"/>
    </location>
</feature>
<feature type="transmembrane region" description="Helical" evidence="2">
    <location>
        <begin position="71"/>
        <end position="94"/>
    </location>
</feature>
<dbReference type="InterPro" id="IPR029058">
    <property type="entry name" value="AB_hydrolase_fold"/>
</dbReference>
<organism evidence="3 4">
    <name type="scientific">Paenibacillus vini</name>
    <dbReference type="NCBI Taxonomy" id="1476024"/>
    <lineage>
        <taxon>Bacteria</taxon>
        <taxon>Bacillati</taxon>
        <taxon>Bacillota</taxon>
        <taxon>Bacilli</taxon>
        <taxon>Bacillales</taxon>
        <taxon>Paenibacillaceae</taxon>
        <taxon>Paenibacillus</taxon>
    </lineage>
</organism>
<dbReference type="Gene3D" id="3.40.50.1820">
    <property type="entry name" value="alpha/beta hydrolase"/>
    <property type="match status" value="1"/>
</dbReference>
<gene>
    <name evidence="3" type="ORF">J42TS3_31040</name>
</gene>
<feature type="region of interest" description="Disordered" evidence="1">
    <location>
        <begin position="577"/>
        <end position="598"/>
    </location>
</feature>
<name>A0ABQ4MDQ8_9BACL</name>
<evidence type="ECO:0008006" key="5">
    <source>
        <dbReference type="Google" id="ProtNLM"/>
    </source>
</evidence>
<feature type="transmembrane region" description="Helical" evidence="2">
    <location>
        <begin position="155"/>
        <end position="175"/>
    </location>
</feature>
<dbReference type="PANTHER" id="PTHR33428:SF14">
    <property type="entry name" value="CARBOXYLESTERASE TYPE B DOMAIN-CONTAINING PROTEIN"/>
    <property type="match status" value="1"/>
</dbReference>
<evidence type="ECO:0000313" key="4">
    <source>
        <dbReference type="Proteomes" id="UP000679992"/>
    </source>
</evidence>
<evidence type="ECO:0000256" key="1">
    <source>
        <dbReference type="SAM" id="MobiDB-lite"/>
    </source>
</evidence>
<feature type="transmembrane region" description="Helical" evidence="2">
    <location>
        <begin position="101"/>
        <end position="118"/>
    </location>
</feature>
<keyword evidence="2" id="KW-0472">Membrane</keyword>
<dbReference type="RefSeq" id="WP_213655452.1">
    <property type="nucleotide sequence ID" value="NZ_BOSL01000009.1"/>
</dbReference>
<keyword evidence="2" id="KW-1133">Transmembrane helix</keyword>
<dbReference type="PANTHER" id="PTHR33428">
    <property type="entry name" value="CHLOROPHYLLASE-2, CHLOROPLASTIC"/>
    <property type="match status" value="1"/>
</dbReference>
<dbReference type="SUPFAM" id="SSF53474">
    <property type="entry name" value="alpha/beta-Hydrolases"/>
    <property type="match status" value="1"/>
</dbReference>
<evidence type="ECO:0000313" key="3">
    <source>
        <dbReference type="EMBL" id="GIP54069.1"/>
    </source>
</evidence>
<dbReference type="Proteomes" id="UP000679992">
    <property type="component" value="Unassembled WGS sequence"/>
</dbReference>
<reference evidence="3 4" key="1">
    <citation type="submission" date="2021-03" db="EMBL/GenBank/DDBJ databases">
        <title>Antimicrobial resistance genes in bacteria isolated from Japanese honey, and their potential for conferring macrolide and lincosamide resistance in the American foulbrood pathogen Paenibacillus larvae.</title>
        <authorList>
            <person name="Okamoto M."/>
            <person name="Kumagai M."/>
            <person name="Kanamori H."/>
            <person name="Takamatsu D."/>
        </authorList>
    </citation>
    <scope>NUCLEOTIDE SEQUENCE [LARGE SCALE GENOMIC DNA]</scope>
    <source>
        <strain evidence="3 4">J42TS3</strain>
    </source>
</reference>
<sequence length="742" mass="82489">MELEIRTEYVIKQPKIPLRSKLRERIRETYRYDTAFWRISIAGPWGAGIFAFILAALGMPTGLGTAFDTMTFAFAGTAALFLIAHLIAIILALTGLPAPRLFIGTVIFDLVAIFLIFYQEDEAFAISAIVSSAVTLTGVLIGLLVGLFASRKITLRIKASVAAVLVLACLSSAVWPDPTESAVSVDVSDLPEINALNPGEPGNYQVESFYYGSGKDIWQPEYGVGADLISSSADASAYIKKWSDFRTFYWGFNEKALPLNGRVWMPKGSGPFPLVLIVHGNHLMEDYSDDGYSYLGNLLASRGFVAVSVDENFLNYSVWTGIPDNDMKVRAWILLKHLQEIGKFAEDPETPFYGRVDFEQIALIGHSRGGQAVSMASEYKRWFAADETLEGIDQYQIRAIAAIAPTDKKVDGNYAKLKDVNYLTLQGARDGDVNDFDGERQYARTSFSKGEASFKASLYIADANHSQFNTGWGGRDISYPKGILLSRKGLLPAAEQRTIAKVYISAFLEATLHRQDQYLPLFRDYRTGLDWLPETTYFNRFESGQMTSWAKFDEDMNRMTVPGGGVAEGQDILWKEEEAKNRRQSGKGTRGAVLERDDQSETVSTYSLSWDKAAPSPSKASAQFLSFSLSDRSYEISQVKKLDIEVELESLDGVIVRLPLSKFMPILPLPETNYTLHPWLDLHLSDGKYKNPTEAVFQTYMLPLSAFSDEDPNFNAASGISRLTFRLTNGPGRVMLDDIGVY</sequence>
<keyword evidence="2" id="KW-0812">Transmembrane</keyword>
<comment type="caution">
    <text evidence="3">The sequence shown here is derived from an EMBL/GenBank/DDBJ whole genome shotgun (WGS) entry which is preliminary data.</text>
</comment>
<dbReference type="Pfam" id="PF07224">
    <property type="entry name" value="Chlorophyllase"/>
    <property type="match status" value="1"/>
</dbReference>
<dbReference type="InterPro" id="IPR017395">
    <property type="entry name" value="Chlorophyllase-like"/>
</dbReference>
<feature type="transmembrane region" description="Helical" evidence="2">
    <location>
        <begin position="35"/>
        <end position="59"/>
    </location>
</feature>
<keyword evidence="4" id="KW-1185">Reference proteome</keyword>
<proteinExistence type="predicted"/>